<keyword evidence="2" id="KW-1185">Reference proteome</keyword>
<accession>K3Y4H6</accession>
<evidence type="ECO:0000313" key="1">
    <source>
        <dbReference type="EnsemblPlants" id="KQL11762"/>
    </source>
</evidence>
<dbReference type="Gramene" id="KQL11762">
    <property type="protein sequence ID" value="KQL11762"/>
    <property type="gene ID" value="SETIT_009114mg"/>
</dbReference>
<evidence type="ECO:0000313" key="2">
    <source>
        <dbReference type="Proteomes" id="UP000004995"/>
    </source>
</evidence>
<dbReference type="AlphaFoldDB" id="K3Y4H6"/>
<organism evidence="1 2">
    <name type="scientific">Setaria italica</name>
    <name type="common">Foxtail millet</name>
    <name type="synonym">Panicum italicum</name>
    <dbReference type="NCBI Taxonomy" id="4555"/>
    <lineage>
        <taxon>Eukaryota</taxon>
        <taxon>Viridiplantae</taxon>
        <taxon>Streptophyta</taxon>
        <taxon>Embryophyta</taxon>
        <taxon>Tracheophyta</taxon>
        <taxon>Spermatophyta</taxon>
        <taxon>Magnoliopsida</taxon>
        <taxon>Liliopsida</taxon>
        <taxon>Poales</taxon>
        <taxon>Poaceae</taxon>
        <taxon>PACMAD clade</taxon>
        <taxon>Panicoideae</taxon>
        <taxon>Panicodae</taxon>
        <taxon>Paniceae</taxon>
        <taxon>Cenchrinae</taxon>
        <taxon>Setaria</taxon>
    </lineage>
</organism>
<protein>
    <submittedName>
        <fullName evidence="1">Uncharacterized protein</fullName>
    </submittedName>
</protein>
<sequence>MNSIANTASNKLAQSLPQKICLWTKENYLS</sequence>
<dbReference type="InParanoid" id="K3Y4H6"/>
<dbReference type="Proteomes" id="UP000004995">
    <property type="component" value="Unassembled WGS sequence"/>
</dbReference>
<dbReference type="EnsemblPlants" id="KQL11762">
    <property type="protein sequence ID" value="KQL11762"/>
    <property type="gene ID" value="SETIT_009114mg"/>
</dbReference>
<proteinExistence type="predicted"/>
<name>K3Y4H6_SETIT</name>
<dbReference type="HOGENOM" id="CLU_3407030_0_0_1"/>
<reference evidence="1" key="2">
    <citation type="submission" date="2018-08" db="UniProtKB">
        <authorList>
            <consortium name="EnsemblPlants"/>
        </authorList>
    </citation>
    <scope>IDENTIFICATION</scope>
    <source>
        <strain evidence="1">Yugu1</strain>
    </source>
</reference>
<reference evidence="2" key="1">
    <citation type="journal article" date="2012" name="Nat. Biotechnol.">
        <title>Reference genome sequence of the model plant Setaria.</title>
        <authorList>
            <person name="Bennetzen J.L."/>
            <person name="Schmutz J."/>
            <person name="Wang H."/>
            <person name="Percifield R."/>
            <person name="Hawkins J."/>
            <person name="Pontaroli A.C."/>
            <person name="Estep M."/>
            <person name="Feng L."/>
            <person name="Vaughn J.N."/>
            <person name="Grimwood J."/>
            <person name="Jenkins J."/>
            <person name="Barry K."/>
            <person name="Lindquist E."/>
            <person name="Hellsten U."/>
            <person name="Deshpande S."/>
            <person name="Wang X."/>
            <person name="Wu X."/>
            <person name="Mitros T."/>
            <person name="Triplett J."/>
            <person name="Yang X."/>
            <person name="Ye C.Y."/>
            <person name="Mauro-Herrera M."/>
            <person name="Wang L."/>
            <person name="Li P."/>
            <person name="Sharma M."/>
            <person name="Sharma R."/>
            <person name="Ronald P.C."/>
            <person name="Panaud O."/>
            <person name="Kellogg E.A."/>
            <person name="Brutnell T.P."/>
            <person name="Doust A.N."/>
            <person name="Tuskan G.A."/>
            <person name="Rokhsar D."/>
            <person name="Devos K.M."/>
        </authorList>
    </citation>
    <scope>NUCLEOTIDE SEQUENCE [LARGE SCALE GENOMIC DNA]</scope>
    <source>
        <strain evidence="2">cv. Yugu1</strain>
    </source>
</reference>
<dbReference type="EMBL" id="AGNK02002648">
    <property type="status" value="NOT_ANNOTATED_CDS"/>
    <property type="molecule type" value="Genomic_DNA"/>
</dbReference>